<dbReference type="SUPFAM" id="SSF51445">
    <property type="entry name" value="(Trans)glycosidases"/>
    <property type="match status" value="1"/>
</dbReference>
<dbReference type="Proteomes" id="UP001432146">
    <property type="component" value="Unassembled WGS sequence"/>
</dbReference>
<sequence>MKNVLTFWMNRGVDGLRIAAINFMFEKPCSNKTGIPKDDYDSLIHIYTKDQNETYVTLESWRKLMDDHSNRTKSDPKLTLTKVYTTHDLTIKYYNADSNVPFNFMFINQLHNKSKAVNYKTLIDKWMKTERQRSELSC</sequence>
<name>A0AAW1AEM3_9HYME</name>
<evidence type="ECO:0000259" key="1">
    <source>
        <dbReference type="Pfam" id="PF00128"/>
    </source>
</evidence>
<protein>
    <recommendedName>
        <fullName evidence="1">Glycosyl hydrolase family 13 catalytic domain-containing protein</fullName>
    </recommendedName>
</protein>
<dbReference type="InterPro" id="IPR017853">
    <property type="entry name" value="GH"/>
</dbReference>
<keyword evidence="3" id="KW-1185">Reference proteome</keyword>
<accession>A0AAW1AEM3</accession>
<dbReference type="GO" id="GO:0005975">
    <property type="term" value="P:carbohydrate metabolic process"/>
    <property type="evidence" value="ECO:0007669"/>
    <property type="project" value="InterPro"/>
</dbReference>
<evidence type="ECO:0000313" key="3">
    <source>
        <dbReference type="Proteomes" id="UP001432146"/>
    </source>
</evidence>
<dbReference type="PANTHER" id="PTHR10357:SF179">
    <property type="entry name" value="NEUTRAL AND BASIC AMINO ACID TRANSPORT PROTEIN RBAT"/>
    <property type="match status" value="1"/>
</dbReference>
<dbReference type="AlphaFoldDB" id="A0AAW1AEM3"/>
<dbReference type="PANTHER" id="PTHR10357">
    <property type="entry name" value="ALPHA-AMYLASE FAMILY MEMBER"/>
    <property type="match status" value="1"/>
</dbReference>
<dbReference type="Gene3D" id="3.20.20.80">
    <property type="entry name" value="Glycosidases"/>
    <property type="match status" value="1"/>
</dbReference>
<organism evidence="2 3">
    <name type="scientific">Tetragonisca angustula</name>
    <dbReference type="NCBI Taxonomy" id="166442"/>
    <lineage>
        <taxon>Eukaryota</taxon>
        <taxon>Metazoa</taxon>
        <taxon>Ecdysozoa</taxon>
        <taxon>Arthropoda</taxon>
        <taxon>Hexapoda</taxon>
        <taxon>Insecta</taxon>
        <taxon>Pterygota</taxon>
        <taxon>Neoptera</taxon>
        <taxon>Endopterygota</taxon>
        <taxon>Hymenoptera</taxon>
        <taxon>Apocrita</taxon>
        <taxon>Aculeata</taxon>
        <taxon>Apoidea</taxon>
        <taxon>Anthophila</taxon>
        <taxon>Apidae</taxon>
        <taxon>Tetragonisca</taxon>
    </lineage>
</organism>
<evidence type="ECO:0000313" key="2">
    <source>
        <dbReference type="EMBL" id="KAK9308557.1"/>
    </source>
</evidence>
<dbReference type="Pfam" id="PF00128">
    <property type="entry name" value="Alpha-amylase"/>
    <property type="match status" value="1"/>
</dbReference>
<dbReference type="EMBL" id="JAWNGG020000020">
    <property type="protein sequence ID" value="KAK9308557.1"/>
    <property type="molecule type" value="Genomic_DNA"/>
</dbReference>
<dbReference type="InterPro" id="IPR006047">
    <property type="entry name" value="GH13_cat_dom"/>
</dbReference>
<gene>
    <name evidence="2" type="ORF">QLX08_001538</name>
</gene>
<feature type="domain" description="Glycosyl hydrolase family 13 catalytic" evidence="1">
    <location>
        <begin position="1"/>
        <end position="128"/>
    </location>
</feature>
<proteinExistence type="predicted"/>
<reference evidence="2 3" key="1">
    <citation type="submission" date="2024-05" db="EMBL/GenBank/DDBJ databases">
        <title>The nuclear and mitochondrial genome assemblies of Tetragonisca angustula (Apidae: Meliponini), a tiny yet remarkable pollinator in the Neotropics.</title>
        <authorList>
            <person name="Ferrari R."/>
            <person name="Ricardo P.C."/>
            <person name="Dias F.C."/>
            <person name="Araujo N.S."/>
            <person name="Soares D.O."/>
            <person name="Zhou Q.-S."/>
            <person name="Zhu C.-D."/>
            <person name="Coutinho L."/>
            <person name="Airas M.C."/>
            <person name="Batista T.M."/>
        </authorList>
    </citation>
    <scope>NUCLEOTIDE SEQUENCE [LARGE SCALE GENOMIC DNA]</scope>
    <source>
        <strain evidence="2">ASF017062</strain>
        <tissue evidence="2">Abdomen</tissue>
    </source>
</reference>
<comment type="caution">
    <text evidence="2">The sequence shown here is derived from an EMBL/GenBank/DDBJ whole genome shotgun (WGS) entry which is preliminary data.</text>
</comment>